<sequence length="164" mass="18154">MTGTTTGTAKVTLPADDQILITRDFAAPRQRVYRAWTTPDLVKRWWAGNRGTVTSVDIDLRVGGQWRYVMLANGDFEVAFHGEYREITPSERLVHTEVYETPGASDADAPVVTVTFAESSNRTTVTMLTETHTKQLRDAILESGMEGGMQESMDALEQVAVSLD</sequence>
<accession>A0A1I5MYD0</accession>
<dbReference type="Gene3D" id="3.30.530.20">
    <property type="match status" value="1"/>
</dbReference>
<name>A0A1I5MYD0_9PSEU</name>
<dbReference type="InterPro" id="IPR023393">
    <property type="entry name" value="START-like_dom_sf"/>
</dbReference>
<dbReference type="OrthoDB" id="5185819at2"/>
<dbReference type="AlphaFoldDB" id="A0A1I5MYD0"/>
<evidence type="ECO:0000259" key="2">
    <source>
        <dbReference type="Pfam" id="PF08327"/>
    </source>
</evidence>
<gene>
    <name evidence="3" type="ORF">SAMN05421854_104194</name>
</gene>
<proteinExistence type="inferred from homology"/>
<dbReference type="EMBL" id="FOWC01000004">
    <property type="protein sequence ID" value="SFP14554.1"/>
    <property type="molecule type" value="Genomic_DNA"/>
</dbReference>
<dbReference type="Proteomes" id="UP000199137">
    <property type="component" value="Unassembled WGS sequence"/>
</dbReference>
<feature type="domain" description="Activator of Hsp90 ATPase homologue 1/2-like C-terminal" evidence="2">
    <location>
        <begin position="27"/>
        <end position="159"/>
    </location>
</feature>
<dbReference type="Pfam" id="PF08327">
    <property type="entry name" value="AHSA1"/>
    <property type="match status" value="1"/>
</dbReference>
<dbReference type="SUPFAM" id="SSF55961">
    <property type="entry name" value="Bet v1-like"/>
    <property type="match status" value="1"/>
</dbReference>
<evidence type="ECO:0000313" key="3">
    <source>
        <dbReference type="EMBL" id="SFP14554.1"/>
    </source>
</evidence>
<comment type="similarity">
    <text evidence="1">Belongs to the AHA1 family.</text>
</comment>
<evidence type="ECO:0000313" key="4">
    <source>
        <dbReference type="Proteomes" id="UP000199137"/>
    </source>
</evidence>
<dbReference type="RefSeq" id="WP_093573989.1">
    <property type="nucleotide sequence ID" value="NZ_FOWC01000004.1"/>
</dbReference>
<dbReference type="STRING" id="112413.SAMN05421854_104194"/>
<protein>
    <submittedName>
        <fullName evidence="3">Uncharacterized conserved protein YndB, AHSA1/START domain</fullName>
    </submittedName>
</protein>
<evidence type="ECO:0000256" key="1">
    <source>
        <dbReference type="ARBA" id="ARBA00006817"/>
    </source>
</evidence>
<dbReference type="InterPro" id="IPR013538">
    <property type="entry name" value="ASHA1/2-like_C"/>
</dbReference>
<organism evidence="3 4">
    <name type="scientific">Amycolatopsis rubida</name>
    <dbReference type="NCBI Taxonomy" id="112413"/>
    <lineage>
        <taxon>Bacteria</taxon>
        <taxon>Bacillati</taxon>
        <taxon>Actinomycetota</taxon>
        <taxon>Actinomycetes</taxon>
        <taxon>Pseudonocardiales</taxon>
        <taxon>Pseudonocardiaceae</taxon>
        <taxon>Amycolatopsis</taxon>
    </lineage>
</organism>
<dbReference type="CDD" id="cd07826">
    <property type="entry name" value="SRPBCC_CalC_Aha1-like_9"/>
    <property type="match status" value="1"/>
</dbReference>
<reference evidence="3 4" key="1">
    <citation type="submission" date="2016-10" db="EMBL/GenBank/DDBJ databases">
        <authorList>
            <person name="de Groot N.N."/>
        </authorList>
    </citation>
    <scope>NUCLEOTIDE SEQUENCE [LARGE SCALE GENOMIC DNA]</scope>
    <source>
        <strain evidence="3 4">DSM 44637</strain>
    </source>
</reference>